<organism evidence="1 2">
    <name type="scientific">Araneus ventricosus</name>
    <name type="common">Orbweaver spider</name>
    <name type="synonym">Epeira ventricosa</name>
    <dbReference type="NCBI Taxonomy" id="182803"/>
    <lineage>
        <taxon>Eukaryota</taxon>
        <taxon>Metazoa</taxon>
        <taxon>Ecdysozoa</taxon>
        <taxon>Arthropoda</taxon>
        <taxon>Chelicerata</taxon>
        <taxon>Arachnida</taxon>
        <taxon>Araneae</taxon>
        <taxon>Araneomorphae</taxon>
        <taxon>Entelegynae</taxon>
        <taxon>Araneoidea</taxon>
        <taxon>Araneidae</taxon>
        <taxon>Araneus</taxon>
    </lineage>
</organism>
<evidence type="ECO:0000313" key="1">
    <source>
        <dbReference type="EMBL" id="GBN09494.1"/>
    </source>
</evidence>
<proteinExistence type="predicted"/>
<comment type="caution">
    <text evidence="1">The sequence shown here is derived from an EMBL/GenBank/DDBJ whole genome shotgun (WGS) entry which is preliminary data.</text>
</comment>
<sequence length="99" mass="10921">MKSVIHLSSGLNGIASPDYPEDFGQLGDSTIPAVPYKMCIHRQLSARQGSKTRVNNVTPAPKLIPPKECRSLARSGLKYIKFKGGRQDHYGEMPSSFYP</sequence>
<evidence type="ECO:0000313" key="2">
    <source>
        <dbReference type="Proteomes" id="UP000499080"/>
    </source>
</evidence>
<protein>
    <submittedName>
        <fullName evidence="1">Uncharacterized protein</fullName>
    </submittedName>
</protein>
<name>A0A4Y2L4L1_ARAVE</name>
<accession>A0A4Y2L4L1</accession>
<reference evidence="1 2" key="1">
    <citation type="journal article" date="2019" name="Sci. Rep.">
        <title>Orb-weaving spider Araneus ventricosus genome elucidates the spidroin gene catalogue.</title>
        <authorList>
            <person name="Kono N."/>
            <person name="Nakamura H."/>
            <person name="Ohtoshi R."/>
            <person name="Moran D.A.P."/>
            <person name="Shinohara A."/>
            <person name="Yoshida Y."/>
            <person name="Fujiwara M."/>
            <person name="Mori M."/>
            <person name="Tomita M."/>
            <person name="Arakawa K."/>
        </authorList>
    </citation>
    <scope>NUCLEOTIDE SEQUENCE [LARGE SCALE GENOMIC DNA]</scope>
</reference>
<dbReference type="AlphaFoldDB" id="A0A4Y2L4L1"/>
<dbReference type="Proteomes" id="UP000499080">
    <property type="component" value="Unassembled WGS sequence"/>
</dbReference>
<keyword evidence="2" id="KW-1185">Reference proteome</keyword>
<dbReference type="EMBL" id="BGPR01005364">
    <property type="protein sequence ID" value="GBN09494.1"/>
    <property type="molecule type" value="Genomic_DNA"/>
</dbReference>
<gene>
    <name evidence="1" type="ORF">AVEN_141003_1</name>
</gene>